<dbReference type="InterPro" id="IPR050566">
    <property type="entry name" value="Deoxyribonucleoside_kinase"/>
</dbReference>
<feature type="binding site" evidence="3">
    <location>
        <position position="74"/>
    </location>
    <ligand>
        <name>substrate</name>
    </ligand>
</feature>
<feature type="binding site" evidence="4">
    <location>
        <begin position="154"/>
        <end position="158"/>
    </location>
    <ligand>
        <name>ATP</name>
        <dbReference type="ChEBI" id="CHEBI:30616"/>
    </ligand>
</feature>
<dbReference type="PANTHER" id="PTHR10513">
    <property type="entry name" value="DEOXYNUCLEOSIDE KINASE"/>
    <property type="match status" value="1"/>
</dbReference>
<dbReference type="EMBL" id="FOGL01000006">
    <property type="protein sequence ID" value="SER54553.1"/>
    <property type="molecule type" value="Genomic_DNA"/>
</dbReference>
<sequence length="227" mass="26672">MGSFYADCLKLLKKTEGEELNMITIDGVVGAGKTTLMDIIVKELGYTPFEEPVVNNPILDKFYYDRERYSFPLQVFFLNERFNHIKNASKIPKAVLDRSIYGDVIFAKMLKDGGEMSEEEFDIYLNLFKNMMEHCQPPTLMIYLEVSLEEAVRRINNRGRSYEMDTEISYWERLNKEYEEYFDAYSASPLLKINVDKLDFEKNPADREYIISLIKNKLDSLQLKEVR</sequence>
<organism evidence="6 7">
    <name type="scientific">Gracilibacillus ureilyticus</name>
    <dbReference type="NCBI Taxonomy" id="531814"/>
    <lineage>
        <taxon>Bacteria</taxon>
        <taxon>Bacillati</taxon>
        <taxon>Bacillota</taxon>
        <taxon>Bacilli</taxon>
        <taxon>Bacillales</taxon>
        <taxon>Bacillaceae</taxon>
        <taxon>Gracilibacillus</taxon>
    </lineage>
</organism>
<evidence type="ECO:0000256" key="4">
    <source>
        <dbReference type="PIRSR" id="PIRSR000705-3"/>
    </source>
</evidence>
<evidence type="ECO:0000313" key="6">
    <source>
        <dbReference type="EMBL" id="SER54553.1"/>
    </source>
</evidence>
<dbReference type="GO" id="GO:0019136">
    <property type="term" value="F:deoxynucleoside kinase activity"/>
    <property type="evidence" value="ECO:0007669"/>
    <property type="project" value="InterPro"/>
</dbReference>
<dbReference type="InterPro" id="IPR031314">
    <property type="entry name" value="DNK_dom"/>
</dbReference>
<accession>A0A1H9Q3W0</accession>
<reference evidence="6 7" key="1">
    <citation type="submission" date="2016-10" db="EMBL/GenBank/DDBJ databases">
        <authorList>
            <person name="de Groot N.N."/>
        </authorList>
    </citation>
    <scope>NUCLEOTIDE SEQUENCE [LARGE SCALE GENOMIC DNA]</scope>
    <source>
        <strain evidence="6 7">CGMCC 1.7727</strain>
    </source>
</reference>
<evidence type="ECO:0000259" key="5">
    <source>
        <dbReference type="Pfam" id="PF01712"/>
    </source>
</evidence>
<comment type="similarity">
    <text evidence="1">Belongs to the DCK/DGK family.</text>
</comment>
<dbReference type="GO" id="GO:0005524">
    <property type="term" value="F:ATP binding"/>
    <property type="evidence" value="ECO:0007669"/>
    <property type="project" value="UniProtKB-KW"/>
</dbReference>
<keyword evidence="4" id="KW-0067">ATP-binding</keyword>
<keyword evidence="6" id="KW-0808">Transferase</keyword>
<keyword evidence="7" id="KW-1185">Reference proteome</keyword>
<dbReference type="AlphaFoldDB" id="A0A1H9Q3W0"/>
<evidence type="ECO:0000313" key="7">
    <source>
        <dbReference type="Proteomes" id="UP000199687"/>
    </source>
</evidence>
<evidence type="ECO:0000256" key="2">
    <source>
        <dbReference type="PIRSR" id="PIRSR000705-1"/>
    </source>
</evidence>
<dbReference type="CDD" id="cd01673">
    <property type="entry name" value="dNK"/>
    <property type="match status" value="1"/>
</dbReference>
<feature type="binding site" evidence="3">
    <location>
        <position position="98"/>
    </location>
    <ligand>
        <name>substrate</name>
    </ligand>
</feature>
<dbReference type="STRING" id="531814.SAMN04487944_1064"/>
<feature type="domain" description="Deoxynucleoside kinase" evidence="5">
    <location>
        <begin position="23"/>
        <end position="216"/>
    </location>
</feature>
<dbReference type="Proteomes" id="UP000199687">
    <property type="component" value="Unassembled WGS sequence"/>
</dbReference>
<keyword evidence="6" id="KW-0418">Kinase</keyword>
<dbReference type="OrthoDB" id="9776634at2"/>
<feature type="binding site" evidence="3">
    <location>
        <position position="63"/>
    </location>
    <ligand>
        <name>substrate</name>
    </ligand>
</feature>
<keyword evidence="4" id="KW-0547">Nucleotide-binding</keyword>
<protein>
    <submittedName>
        <fullName evidence="6">Deoxyadenosine/deoxycytidine kinase</fullName>
    </submittedName>
</protein>
<feature type="binding site" evidence="4">
    <location>
        <begin position="198"/>
        <end position="200"/>
    </location>
    <ligand>
        <name>ATP</name>
        <dbReference type="ChEBI" id="CHEBI:30616"/>
    </ligand>
</feature>
<dbReference type="Pfam" id="PF01712">
    <property type="entry name" value="dNK"/>
    <property type="match status" value="1"/>
</dbReference>
<dbReference type="InterPro" id="IPR027417">
    <property type="entry name" value="P-loop_NTPase"/>
</dbReference>
<dbReference type="SUPFAM" id="SSF52540">
    <property type="entry name" value="P-loop containing nucleoside triphosphate hydrolases"/>
    <property type="match status" value="1"/>
</dbReference>
<feature type="active site" description="Proton acceptor" evidence="2">
    <location>
        <position position="97"/>
    </location>
</feature>
<evidence type="ECO:0000256" key="3">
    <source>
        <dbReference type="PIRSR" id="PIRSR000705-2"/>
    </source>
</evidence>
<dbReference type="GO" id="GO:0005737">
    <property type="term" value="C:cytoplasm"/>
    <property type="evidence" value="ECO:0007669"/>
    <property type="project" value="TreeGrafter"/>
</dbReference>
<proteinExistence type="inferred from homology"/>
<name>A0A1H9Q3W0_9BACI</name>
<dbReference type="PIRSF" id="PIRSF000705">
    <property type="entry name" value="DNK"/>
    <property type="match status" value="1"/>
</dbReference>
<evidence type="ECO:0000256" key="1">
    <source>
        <dbReference type="ARBA" id="ARBA00007420"/>
    </source>
</evidence>
<dbReference type="Gene3D" id="3.40.50.300">
    <property type="entry name" value="P-loop containing nucleotide triphosphate hydrolases"/>
    <property type="match status" value="1"/>
</dbReference>
<feature type="binding site" evidence="3">
    <location>
        <position position="163"/>
    </location>
    <ligand>
        <name>substrate</name>
    </ligand>
</feature>
<feature type="binding site" evidence="3">
    <location>
        <position position="51"/>
    </location>
    <ligand>
        <name>substrate</name>
    </ligand>
</feature>
<dbReference type="InterPro" id="IPR002624">
    <property type="entry name" value="DCK/DGK"/>
</dbReference>
<dbReference type="PANTHER" id="PTHR10513:SF35">
    <property type="entry name" value="DEOXYADENOSINE KINASE"/>
    <property type="match status" value="1"/>
</dbReference>
<feature type="binding site" evidence="3">
    <location>
        <position position="103"/>
    </location>
    <ligand>
        <name>substrate</name>
    </ligand>
</feature>
<gene>
    <name evidence="6" type="ORF">SAMN04487944_1064</name>
</gene>
<feature type="binding site" evidence="4">
    <location>
        <begin position="27"/>
        <end position="35"/>
    </location>
    <ligand>
        <name>ATP</name>
        <dbReference type="ChEBI" id="CHEBI:30616"/>
    </ligand>
</feature>